<feature type="domain" description="Response regulatory" evidence="8">
    <location>
        <begin position="4"/>
        <end position="120"/>
    </location>
</feature>
<comment type="subcellular location">
    <subcellularLocation>
        <location evidence="1">Cytoplasm</location>
    </subcellularLocation>
</comment>
<dbReference type="SUPFAM" id="SSF46894">
    <property type="entry name" value="C-terminal effector domain of the bipartite response regulators"/>
    <property type="match status" value="1"/>
</dbReference>
<dbReference type="Pfam" id="PF00072">
    <property type="entry name" value="Response_reg"/>
    <property type="match status" value="1"/>
</dbReference>
<dbReference type="PROSITE" id="PS50110">
    <property type="entry name" value="RESPONSE_REGULATORY"/>
    <property type="match status" value="1"/>
</dbReference>
<evidence type="ECO:0000313" key="9">
    <source>
        <dbReference type="EMBL" id="UOQ95137.1"/>
    </source>
</evidence>
<dbReference type="PANTHER" id="PTHR43214">
    <property type="entry name" value="TWO-COMPONENT RESPONSE REGULATOR"/>
    <property type="match status" value="1"/>
</dbReference>
<dbReference type="RefSeq" id="WP_244754990.1">
    <property type="nucleotide sequence ID" value="NZ_CP095074.1"/>
</dbReference>
<dbReference type="SMART" id="SM00421">
    <property type="entry name" value="HTH_LUXR"/>
    <property type="match status" value="1"/>
</dbReference>
<dbReference type="InterPro" id="IPR039420">
    <property type="entry name" value="WalR-like"/>
</dbReference>
<proteinExistence type="predicted"/>
<dbReference type="PRINTS" id="PR00038">
    <property type="entry name" value="HTHLUXR"/>
</dbReference>
<dbReference type="PROSITE" id="PS50043">
    <property type="entry name" value="HTH_LUXR_2"/>
    <property type="match status" value="1"/>
</dbReference>
<gene>
    <name evidence="9" type="ORF">MUO14_09525</name>
</gene>
<dbReference type="EMBL" id="CP095074">
    <property type="protein sequence ID" value="UOQ95137.1"/>
    <property type="molecule type" value="Genomic_DNA"/>
</dbReference>
<evidence type="ECO:0000259" key="7">
    <source>
        <dbReference type="PROSITE" id="PS50043"/>
    </source>
</evidence>
<keyword evidence="2 6" id="KW-0597">Phosphoprotein</keyword>
<accession>A0ABY4H835</accession>
<keyword evidence="4" id="KW-0238">DNA-binding</keyword>
<evidence type="ECO:0000256" key="3">
    <source>
        <dbReference type="ARBA" id="ARBA00023015"/>
    </source>
</evidence>
<evidence type="ECO:0000256" key="1">
    <source>
        <dbReference type="ARBA" id="ARBA00004496"/>
    </source>
</evidence>
<dbReference type="CDD" id="cd06170">
    <property type="entry name" value="LuxR_C_like"/>
    <property type="match status" value="1"/>
</dbReference>
<dbReference type="SUPFAM" id="SSF52172">
    <property type="entry name" value="CheY-like"/>
    <property type="match status" value="1"/>
</dbReference>
<feature type="modified residue" description="4-aspartylphosphate" evidence="6">
    <location>
        <position position="55"/>
    </location>
</feature>
<protein>
    <submittedName>
        <fullName evidence="9">Response regulator transcription factor</fullName>
    </submittedName>
</protein>
<sequence length="225" mass="25380">MTTTIVLIDDHKLFREGVKVILDFEPSFEVVAEGDDGIMALNLIEKHNPDIVLMDIRMPVMDGLEATKKVIDLNPNAKMIILSNYDDENYITHALKNGAQAYLLKDVDSNSLLEAIKVVDNGGSYLHPKVTHRLVTAYRRLLESTGVNPFQPVEYRKPLHLFTRRECEILQLLANGVSTRDLAESLNINDNTVKHHVSHILKKMGVNDRTQAVITAIKKGWVEMV</sequence>
<keyword evidence="10" id="KW-1185">Reference proteome</keyword>
<evidence type="ECO:0000256" key="4">
    <source>
        <dbReference type="ARBA" id="ARBA00023125"/>
    </source>
</evidence>
<dbReference type="InterPro" id="IPR001789">
    <property type="entry name" value="Sig_transdc_resp-reg_receiver"/>
</dbReference>
<dbReference type="InterPro" id="IPR000792">
    <property type="entry name" value="Tscrpt_reg_LuxR_C"/>
</dbReference>
<name>A0ABY4H835_9BACI</name>
<dbReference type="PANTHER" id="PTHR43214:SF39">
    <property type="entry name" value="TRANSCRIPTIONAL REGULATORY PROTEIN DEGU"/>
    <property type="match status" value="1"/>
</dbReference>
<reference evidence="9 10" key="1">
    <citation type="submission" date="2022-04" db="EMBL/GenBank/DDBJ databases">
        <title>Halobacillus sp. isolated from saltern.</title>
        <authorList>
            <person name="Won M."/>
            <person name="Lee C.-M."/>
            <person name="Woen H.-Y."/>
            <person name="Kwon S.-W."/>
        </authorList>
    </citation>
    <scope>NUCLEOTIDE SEQUENCE [LARGE SCALE GENOMIC DNA]</scope>
    <source>
        <strain evidence="9 10">SSTM10-2</strain>
    </source>
</reference>
<evidence type="ECO:0000313" key="10">
    <source>
        <dbReference type="Proteomes" id="UP000831880"/>
    </source>
</evidence>
<dbReference type="SMART" id="SM00448">
    <property type="entry name" value="REC"/>
    <property type="match status" value="1"/>
</dbReference>
<keyword evidence="5" id="KW-0804">Transcription</keyword>
<evidence type="ECO:0000256" key="5">
    <source>
        <dbReference type="ARBA" id="ARBA00023163"/>
    </source>
</evidence>
<dbReference type="InterPro" id="IPR016032">
    <property type="entry name" value="Sig_transdc_resp-reg_C-effctor"/>
</dbReference>
<keyword evidence="3" id="KW-0805">Transcription regulation</keyword>
<dbReference type="CDD" id="cd17535">
    <property type="entry name" value="REC_NarL-like"/>
    <property type="match status" value="1"/>
</dbReference>
<evidence type="ECO:0000256" key="6">
    <source>
        <dbReference type="PROSITE-ProRule" id="PRU00169"/>
    </source>
</evidence>
<dbReference type="Pfam" id="PF00196">
    <property type="entry name" value="GerE"/>
    <property type="match status" value="1"/>
</dbReference>
<evidence type="ECO:0000259" key="8">
    <source>
        <dbReference type="PROSITE" id="PS50110"/>
    </source>
</evidence>
<evidence type="ECO:0000256" key="2">
    <source>
        <dbReference type="ARBA" id="ARBA00022553"/>
    </source>
</evidence>
<organism evidence="9 10">
    <name type="scientific">Halobacillus shinanisalinarum</name>
    <dbReference type="NCBI Taxonomy" id="2932258"/>
    <lineage>
        <taxon>Bacteria</taxon>
        <taxon>Bacillati</taxon>
        <taxon>Bacillota</taxon>
        <taxon>Bacilli</taxon>
        <taxon>Bacillales</taxon>
        <taxon>Bacillaceae</taxon>
        <taxon>Halobacillus</taxon>
    </lineage>
</organism>
<dbReference type="InterPro" id="IPR058245">
    <property type="entry name" value="NreC/VraR/RcsB-like_REC"/>
</dbReference>
<feature type="domain" description="HTH luxR-type" evidence="7">
    <location>
        <begin position="155"/>
        <end position="220"/>
    </location>
</feature>
<dbReference type="Proteomes" id="UP000831880">
    <property type="component" value="Chromosome"/>
</dbReference>
<dbReference type="InterPro" id="IPR011006">
    <property type="entry name" value="CheY-like_superfamily"/>
</dbReference>
<dbReference type="Gene3D" id="3.40.50.2300">
    <property type="match status" value="1"/>
</dbReference>